<dbReference type="OrthoDB" id="2222655at2759"/>
<reference evidence="2" key="1">
    <citation type="submission" date="2015-06" db="EMBL/GenBank/DDBJ databases">
        <title>Expansion of signal transduction pathways in fungi by whole-genome duplication.</title>
        <authorList>
            <consortium name="DOE Joint Genome Institute"/>
            <person name="Corrochano L.M."/>
            <person name="Kuo A."/>
            <person name="Marcet-Houben M."/>
            <person name="Polaino S."/>
            <person name="Salamov A."/>
            <person name="Villalobos J.M."/>
            <person name="Alvarez M.I."/>
            <person name="Avalos J."/>
            <person name="Benito E.P."/>
            <person name="Benoit I."/>
            <person name="Burger G."/>
            <person name="Camino L.P."/>
            <person name="Canovas D."/>
            <person name="Cerda-Olmedo E."/>
            <person name="Cheng J.-F."/>
            <person name="Dominguez A."/>
            <person name="Elias M."/>
            <person name="Eslava A.P."/>
            <person name="Glaser F."/>
            <person name="Grimwood J."/>
            <person name="Gutierrez G."/>
            <person name="Heitman J."/>
            <person name="Henrissat B."/>
            <person name="Iturriaga E.A."/>
            <person name="Lang B.F."/>
            <person name="Lavin J.L."/>
            <person name="Lee S."/>
            <person name="Li W."/>
            <person name="Lindquist E."/>
            <person name="Lopez-Garcia S."/>
            <person name="Luque E.M."/>
            <person name="Marcos A.T."/>
            <person name="Martin J."/>
            <person name="McCluskey K."/>
            <person name="Medina H.R."/>
            <person name="Miralles-Duran A."/>
            <person name="Miyazaki A."/>
            <person name="Munoz-Torres E."/>
            <person name="Oguiza J.A."/>
            <person name="Ohm R."/>
            <person name="Olmedo M."/>
            <person name="Orejas M."/>
            <person name="Ortiz-Castellanos L."/>
            <person name="Pisabarro A.G."/>
            <person name="Rodriguez-Romero J."/>
            <person name="Ruiz-Herrera J."/>
            <person name="Ruiz-Vazquez R."/>
            <person name="Sanz C."/>
            <person name="Schackwitz W."/>
            <person name="Schmutz J."/>
            <person name="Shahriari M."/>
            <person name="Shelest E."/>
            <person name="Silva-Franco F."/>
            <person name="Soanes D."/>
            <person name="Syed K."/>
            <person name="Tagua V.G."/>
            <person name="Talbot N.J."/>
            <person name="Thon M."/>
            <person name="De vries R.P."/>
            <person name="Wiebenga A."/>
            <person name="Yadav J.S."/>
            <person name="Braun E.L."/>
            <person name="Baker S."/>
            <person name="Garre V."/>
            <person name="Horwitz B."/>
            <person name="Torres-Martinez S."/>
            <person name="Idnurm A."/>
            <person name="Herrera-Estrella A."/>
            <person name="Gabaldon T."/>
            <person name="Grigoriev I.V."/>
        </authorList>
    </citation>
    <scope>NUCLEOTIDE SEQUENCE [LARGE SCALE GENOMIC DNA]</scope>
    <source>
        <strain evidence="2">NRRL 1555(-)</strain>
    </source>
</reference>
<organism evidence="1 2">
    <name type="scientific">Phycomyces blakesleeanus (strain ATCC 8743b / DSM 1359 / FGSC 10004 / NBRC 33097 / NRRL 1555)</name>
    <dbReference type="NCBI Taxonomy" id="763407"/>
    <lineage>
        <taxon>Eukaryota</taxon>
        <taxon>Fungi</taxon>
        <taxon>Fungi incertae sedis</taxon>
        <taxon>Mucoromycota</taxon>
        <taxon>Mucoromycotina</taxon>
        <taxon>Mucoromycetes</taxon>
        <taxon>Mucorales</taxon>
        <taxon>Phycomycetaceae</taxon>
        <taxon>Phycomyces</taxon>
    </lineage>
</organism>
<keyword evidence="1" id="KW-0371">Homeobox</keyword>
<dbReference type="EMBL" id="KV440987">
    <property type="protein sequence ID" value="OAD71005.1"/>
    <property type="molecule type" value="Genomic_DNA"/>
</dbReference>
<name>A0A162WUQ1_PHYB8</name>
<dbReference type="GO" id="GO:0003677">
    <property type="term" value="F:DNA binding"/>
    <property type="evidence" value="ECO:0007669"/>
    <property type="project" value="UniProtKB-KW"/>
</dbReference>
<gene>
    <name evidence="1" type="ORF">PHYBLDRAFT_148215</name>
</gene>
<dbReference type="GeneID" id="28992943"/>
<dbReference type="STRING" id="763407.A0A162WUQ1"/>
<sequence length="145" mass="16517">MKCVLKSYKKTGSHKATVQLGRPPKLDKRDKREILLEISQDPTHPLTKISKNLITPVSDNALRKFLCSVGIYSLKMICKPKALKSNQKQLQCISVIWSDESRFQLYKNDGRIRVLKKNRSGFKSSFVSPTMKFGGGAIMERVLEF</sequence>
<dbReference type="VEuPathDB" id="FungiDB:PHYBLDRAFT_148215"/>
<dbReference type="RefSeq" id="XP_018289045.1">
    <property type="nucleotide sequence ID" value="XM_018432037.1"/>
</dbReference>
<dbReference type="Gene3D" id="3.30.420.10">
    <property type="entry name" value="Ribonuclease H-like superfamily/Ribonuclease H"/>
    <property type="match status" value="1"/>
</dbReference>
<dbReference type="AlphaFoldDB" id="A0A162WUQ1"/>
<dbReference type="Proteomes" id="UP000077315">
    <property type="component" value="Unassembled WGS sequence"/>
</dbReference>
<proteinExistence type="predicted"/>
<dbReference type="InterPro" id="IPR036397">
    <property type="entry name" value="RNaseH_sf"/>
</dbReference>
<protein>
    <submittedName>
        <fullName evidence="1">Homeodomain-like DNA binding domain-containing transcription factor</fullName>
    </submittedName>
</protein>
<dbReference type="InParanoid" id="A0A162WUQ1"/>
<evidence type="ECO:0000313" key="1">
    <source>
        <dbReference type="EMBL" id="OAD71005.1"/>
    </source>
</evidence>
<evidence type="ECO:0000313" key="2">
    <source>
        <dbReference type="Proteomes" id="UP000077315"/>
    </source>
</evidence>
<accession>A0A162WUQ1</accession>
<keyword evidence="1" id="KW-0238">DNA-binding</keyword>
<keyword evidence="2" id="KW-1185">Reference proteome</keyword>